<keyword evidence="3" id="KW-1185">Reference proteome</keyword>
<proteinExistence type="predicted"/>
<dbReference type="Gene3D" id="3.40.190.10">
    <property type="entry name" value="Periplasmic binding protein-like II"/>
    <property type="match status" value="2"/>
</dbReference>
<accession>A0ABQ9NHV9</accession>
<keyword evidence="1" id="KW-0732">Signal</keyword>
<comment type="caution">
    <text evidence="2">The sequence shown here is derived from an EMBL/GenBank/DDBJ whole genome shotgun (WGS) entry which is preliminary data.</text>
</comment>
<evidence type="ECO:0000313" key="3">
    <source>
        <dbReference type="Proteomes" id="UP001172684"/>
    </source>
</evidence>
<name>A0ABQ9NHV9_9PEZI</name>
<dbReference type="PANTHER" id="PTHR30006:SF2">
    <property type="entry name" value="ABC TRANSPORTER SUBSTRATE-BINDING PROTEIN"/>
    <property type="match status" value="1"/>
</dbReference>
<organism evidence="2 3">
    <name type="scientific">Coniosporium apollinis</name>
    <dbReference type="NCBI Taxonomy" id="61459"/>
    <lineage>
        <taxon>Eukaryota</taxon>
        <taxon>Fungi</taxon>
        <taxon>Dikarya</taxon>
        <taxon>Ascomycota</taxon>
        <taxon>Pezizomycotina</taxon>
        <taxon>Dothideomycetes</taxon>
        <taxon>Dothideomycetes incertae sedis</taxon>
        <taxon>Coniosporium</taxon>
    </lineage>
</organism>
<dbReference type="Proteomes" id="UP001172684">
    <property type="component" value="Unassembled WGS sequence"/>
</dbReference>
<dbReference type="PANTHER" id="PTHR30006">
    <property type="entry name" value="THIAMINE-BINDING PERIPLASMIC PROTEIN-RELATED"/>
    <property type="match status" value="1"/>
</dbReference>
<reference evidence="2" key="1">
    <citation type="submission" date="2022-10" db="EMBL/GenBank/DDBJ databases">
        <title>Culturing micro-colonial fungi from biological soil crusts in the Mojave desert and describing Neophaeococcomyces mojavensis, and introducing the new genera and species Taxawa tesnikishii.</title>
        <authorList>
            <person name="Kurbessoian T."/>
            <person name="Stajich J.E."/>
        </authorList>
    </citation>
    <scope>NUCLEOTIDE SEQUENCE</scope>
    <source>
        <strain evidence="2">TK_1</strain>
    </source>
</reference>
<sequence length="341" mass="38063">MPATSEKPLQMDTRNLSEIYAAAQQEQGVLQVAYGGDERNQADQLAAAFSTAFPNVTVNFTVDLSKYHDGRINRAYLAGGLYADVAVLQTLQDFDVWKHEGRLMNYKPPGFDQLWTSLTDANAAYLPVFAASFGPFVFNTSLVLQADVPQSYADVLLPKWKGKMILAYPNDDDAVLYLFTLIVQQYGWSWLDALIQQDVQWVRGSATPVELLAGGSNRTLSFTTFPLGPGWAYVPPASDRYMSWAQTSAIFAATKMPETARLLQAFLVSEQWQSTAVQQGSPSVRKDIGDGNATIWNRDNTDFVKFHEFMLRRDVVEAWRFQFEDKLGTAQGLSPLIDAIQ</sequence>
<protein>
    <recommendedName>
        <fullName evidence="4">ABC-type Fe3+ transport system</fullName>
    </recommendedName>
</protein>
<dbReference type="SUPFAM" id="SSF53850">
    <property type="entry name" value="Periplasmic binding protein-like II"/>
    <property type="match status" value="1"/>
</dbReference>
<evidence type="ECO:0008006" key="4">
    <source>
        <dbReference type="Google" id="ProtNLM"/>
    </source>
</evidence>
<dbReference type="EMBL" id="JAPDRL010000154">
    <property type="protein sequence ID" value="KAJ9655721.1"/>
    <property type="molecule type" value="Genomic_DNA"/>
</dbReference>
<evidence type="ECO:0000256" key="1">
    <source>
        <dbReference type="ARBA" id="ARBA00022729"/>
    </source>
</evidence>
<dbReference type="Pfam" id="PF13343">
    <property type="entry name" value="SBP_bac_6"/>
    <property type="match status" value="1"/>
</dbReference>
<evidence type="ECO:0000313" key="2">
    <source>
        <dbReference type="EMBL" id="KAJ9655721.1"/>
    </source>
</evidence>
<gene>
    <name evidence="2" type="ORF">H2201_008739</name>
</gene>